<dbReference type="Proteomes" id="UP000383932">
    <property type="component" value="Unassembled WGS sequence"/>
</dbReference>
<feature type="domain" description="Ubiquitin-like protease family profile" evidence="7">
    <location>
        <begin position="1087"/>
        <end position="1387"/>
    </location>
</feature>
<feature type="compositionally biased region" description="Basic residues" evidence="6">
    <location>
        <begin position="1543"/>
        <end position="1556"/>
    </location>
</feature>
<dbReference type="GO" id="GO:0005634">
    <property type="term" value="C:nucleus"/>
    <property type="evidence" value="ECO:0007669"/>
    <property type="project" value="TreeGrafter"/>
</dbReference>
<dbReference type="SUPFAM" id="SSF51971">
    <property type="entry name" value="Nucleotide-binding domain"/>
    <property type="match status" value="1"/>
</dbReference>
<dbReference type="Gene3D" id="3.50.50.60">
    <property type="entry name" value="FAD/NAD(P)-binding domain"/>
    <property type="match status" value="1"/>
</dbReference>
<keyword evidence="4" id="KW-0833">Ubl conjugation pathway</keyword>
<dbReference type="InterPro" id="IPR003653">
    <property type="entry name" value="Peptidase_C48_C"/>
</dbReference>
<keyword evidence="9" id="KW-1185">Reference proteome</keyword>
<evidence type="ECO:0000256" key="1">
    <source>
        <dbReference type="ARBA" id="ARBA00005234"/>
    </source>
</evidence>
<dbReference type="Gene3D" id="3.40.50.720">
    <property type="entry name" value="NAD(P)-binding Rossmann-like Domain"/>
    <property type="match status" value="1"/>
</dbReference>
<dbReference type="GO" id="GO:0005737">
    <property type="term" value="C:cytoplasm"/>
    <property type="evidence" value="ECO:0007669"/>
    <property type="project" value="TreeGrafter"/>
</dbReference>
<feature type="region of interest" description="Disordered" evidence="6">
    <location>
        <begin position="633"/>
        <end position="832"/>
    </location>
</feature>
<reference evidence="8 9" key="1">
    <citation type="journal article" date="2019" name="Fungal Biol. Biotechnol.">
        <title>Draft genome sequence of fastidious pathogen Ceratobasidium theobromae, which causes vascular-streak dieback in Theobroma cacao.</title>
        <authorList>
            <person name="Ali S.S."/>
            <person name="Asman A."/>
            <person name="Shao J."/>
            <person name="Firmansyah A.P."/>
            <person name="Susilo A.W."/>
            <person name="Rosmana A."/>
            <person name="McMahon P."/>
            <person name="Junaid M."/>
            <person name="Guest D."/>
            <person name="Kheng T.Y."/>
            <person name="Meinhardt L.W."/>
            <person name="Bailey B.A."/>
        </authorList>
    </citation>
    <scope>NUCLEOTIDE SEQUENCE [LARGE SCALE GENOMIC DNA]</scope>
    <source>
        <strain evidence="8 9">CT2</strain>
    </source>
</reference>
<keyword evidence="3" id="KW-0645">Protease</keyword>
<feature type="region of interest" description="Disordered" evidence="6">
    <location>
        <begin position="1265"/>
        <end position="1306"/>
    </location>
</feature>
<comment type="caution">
    <text evidence="8">The sequence shown here is derived from an EMBL/GenBank/DDBJ whole genome shotgun (WGS) entry which is preliminary data.</text>
</comment>
<keyword evidence="5" id="KW-0378">Hydrolase</keyword>
<dbReference type="InterPro" id="IPR038765">
    <property type="entry name" value="Papain-like_cys_pep_sf"/>
</dbReference>
<dbReference type="EMBL" id="SSOP01000025">
    <property type="protein sequence ID" value="KAB5594084.1"/>
    <property type="molecule type" value="Genomic_DNA"/>
</dbReference>
<feature type="compositionally biased region" description="Basic and acidic residues" evidence="6">
    <location>
        <begin position="817"/>
        <end position="832"/>
    </location>
</feature>
<evidence type="ECO:0000256" key="3">
    <source>
        <dbReference type="ARBA" id="ARBA00022670"/>
    </source>
</evidence>
<accession>A0A5N5QQV8</accession>
<feature type="compositionally biased region" description="Polar residues" evidence="6">
    <location>
        <begin position="545"/>
        <end position="583"/>
    </location>
</feature>
<name>A0A5N5QQV8_9AGAM</name>
<feature type="region of interest" description="Disordered" evidence="6">
    <location>
        <begin position="1487"/>
        <end position="1570"/>
    </location>
</feature>
<evidence type="ECO:0000259" key="7">
    <source>
        <dbReference type="PROSITE" id="PS50600"/>
    </source>
</evidence>
<feature type="region of interest" description="Disordered" evidence="6">
    <location>
        <begin position="1446"/>
        <end position="1467"/>
    </location>
</feature>
<dbReference type="InterPro" id="IPR036188">
    <property type="entry name" value="FAD/NAD-bd_sf"/>
</dbReference>
<evidence type="ECO:0000256" key="5">
    <source>
        <dbReference type="ARBA" id="ARBA00022801"/>
    </source>
</evidence>
<feature type="compositionally biased region" description="Polar residues" evidence="6">
    <location>
        <begin position="1561"/>
        <end position="1570"/>
    </location>
</feature>
<gene>
    <name evidence="8" type="ORF">CTheo_2421</name>
</gene>
<feature type="region of interest" description="Disordered" evidence="6">
    <location>
        <begin position="489"/>
        <end position="594"/>
    </location>
</feature>
<sequence>MAQPLKLAIIGGGASGFYVASRILAKLPAALEEAQIHMYDRLWTPHGLVRYGVAPDHPEVKNCTNKFDVTALDPRFRFFGNVQIVPSDNQASSDSTVDPGATISSHSRPLKLPLSSLARHYTHLLFAYGSSVPLLPNLAPDSLAKPISALDFVHWYTSHPYPHSKVGIPLERRLVRAKHITIIGHGNVALDVARMILSPPSRLAPYDVPQSVMEVLNEMRIRHVSIVGRRAPAQVSFTAKEVREMTNLEGVGMYPIDSSLFDLGAEGLSRQQTRLIDLMRKGSATSVSAASRTWSLNFLRSPLTMTPTSITCTINKLSESLSAVPTGVTETVPTDLVIASVGYRSPAIHPAWHDTRLGRVRHVEGQVVREDGVAVRGVYASGWAANGARGVLASTMWNAYSVADKILSDAVANLVPETRPEGGELAGDDVDLQGEPGIPEAVVKAGKMVISYPDWKKVDAEEIRRGKEIGKERERMTWEDIVEQEVNRLAFASGGQGGDSSRKRLRDEDGHPGGSSRRNRNSLTSGPYSKINRNDLREDRRRASNGKNILTKSNLKVASVGASSSTSMAHSVFSRTTETSRTGTLPDLEGNGATFAGAQTSSFCQSSAQQPQPEGLTKETDHLMSGLVPFSDIFENSEMPNSPERKERDPGVMGSRSRSSSDPINMIQPSNNATNPITVEDDEIVEEQPPPRSRPRASTPKGKTPLREGRVREQIEMIESKTQTKSTLDGYLGPKSPSQSGRSSRTAPGRSSSSKGLPIPPGITRRPPQAPQQLVFEDMTPRPPQGKISERMGPKNSTKITQPTQPSKGLKVQSKGVQERANQRPSHQKEQHDQISLKIQEWYCGSRRYESNDDEQDLYLFNFDGRTASLVYQKAGKRVSSPCLLKGDIDAFEVRGGTLYTGALLTLFQVADKVESIDNLEFLPYLVFLVQGKTFSKSDWGVCWSGDDHRIVVHFDAQPEDFSDSWRELVSRLSTWVPKRDVRIDDMKRIIKHLASSGSTVDKTRPQIGPRLNVPRFQDNNDGSHGRPTPSEARSRSSSPPVKTRTRSALSKFKNEDGEDKDGAKSIVLQDLDEVMLVYPPGGPGAVTINRGELARLEPGEFLNDTLIELGLKLWLNGLRAEDPRLGEQVHVFSSFFFKKLDGGRGKSCDYNSVKKWTSKFDLFSKKFVVVPINEHLHWYLAIIYFPENVLKAPPPQALVRPIRVTRSNDATAAKAEERRMSSESDMPNADQNSTIDVEAGSPTEPGRMEIDNELADQSQKMAIDSATPPEVPSDTDVKASELGSEPPILDMTNDDNEDMNTSQPLEDKSQKAWILILDSLGGKHLRTVRILRQYLQLEAQERHQAIVELKDAKSSGGFVEDKHLSVPVQPNWCDCGIYLLHFVEVFYSNPLKILALPPNAKRKGHPDAKKYQQLWRTDEITGKREHFRDVIHALSFDWIKDHKPSISKNSPSSAEKPEPDETQGLPLLPSLEADASVQLIEAPNLTESSDSTANTFPSLNPQHQDSSPRTGTLASGPIDVSEEEVEIIVAEPVPDRPPSSKSTRRGKKGGSKHAARLSSERIQASSASL</sequence>
<dbReference type="PANTHER" id="PTHR46896">
    <property type="entry name" value="SENTRIN-SPECIFIC PROTEASE"/>
    <property type="match status" value="1"/>
</dbReference>
<protein>
    <submittedName>
        <fullName evidence="8">Ferredoxin--NADP+ reductase</fullName>
    </submittedName>
</protein>
<feature type="compositionally biased region" description="Low complexity" evidence="6">
    <location>
        <begin position="1027"/>
        <end position="1041"/>
    </location>
</feature>
<evidence type="ECO:0000256" key="6">
    <source>
        <dbReference type="SAM" id="MobiDB-lite"/>
    </source>
</evidence>
<feature type="compositionally biased region" description="Basic and acidic residues" evidence="6">
    <location>
        <begin position="500"/>
        <end position="511"/>
    </location>
</feature>
<feature type="compositionally biased region" description="Polar residues" evidence="6">
    <location>
        <begin position="1224"/>
        <end position="1236"/>
    </location>
</feature>
<dbReference type="Gene3D" id="3.40.395.10">
    <property type="entry name" value="Adenoviral Proteinase, Chain A"/>
    <property type="match status" value="1"/>
</dbReference>
<dbReference type="Pfam" id="PF02902">
    <property type="entry name" value="Peptidase_C48"/>
    <property type="match status" value="1"/>
</dbReference>
<dbReference type="GO" id="GO:0070139">
    <property type="term" value="F:SUMO-specific endopeptidase activity"/>
    <property type="evidence" value="ECO:0007669"/>
    <property type="project" value="TreeGrafter"/>
</dbReference>
<dbReference type="PROSITE" id="PS50600">
    <property type="entry name" value="ULP_PROTEASE"/>
    <property type="match status" value="1"/>
</dbReference>
<feature type="compositionally biased region" description="Polar residues" evidence="6">
    <location>
        <begin position="795"/>
        <end position="807"/>
    </location>
</feature>
<evidence type="ECO:0000256" key="4">
    <source>
        <dbReference type="ARBA" id="ARBA00022786"/>
    </source>
</evidence>
<feature type="compositionally biased region" description="Basic and acidic residues" evidence="6">
    <location>
        <begin position="532"/>
        <end position="542"/>
    </location>
</feature>
<comment type="similarity">
    <text evidence="1">Belongs to the peptidase C48 family.</text>
</comment>
<dbReference type="OrthoDB" id="333024at2759"/>
<feature type="compositionally biased region" description="Polar residues" evidence="6">
    <location>
        <begin position="656"/>
        <end position="677"/>
    </location>
</feature>
<feature type="region of interest" description="Disordered" evidence="6">
    <location>
        <begin position="997"/>
        <end position="1061"/>
    </location>
</feature>
<feature type="region of interest" description="Disordered" evidence="6">
    <location>
        <begin position="1210"/>
        <end position="1249"/>
    </location>
</feature>
<feature type="compositionally biased region" description="Polar residues" evidence="6">
    <location>
        <begin position="1487"/>
        <end position="1514"/>
    </location>
</feature>
<dbReference type="GO" id="GO:0016926">
    <property type="term" value="P:protein desumoylation"/>
    <property type="evidence" value="ECO:0007669"/>
    <property type="project" value="TreeGrafter"/>
</dbReference>
<feature type="compositionally biased region" description="Basic and acidic residues" evidence="6">
    <location>
        <begin position="705"/>
        <end position="719"/>
    </location>
</feature>
<evidence type="ECO:0000256" key="2">
    <source>
        <dbReference type="ARBA" id="ARBA00022553"/>
    </source>
</evidence>
<dbReference type="InterPro" id="IPR051947">
    <property type="entry name" value="Sentrin-specific_protease"/>
</dbReference>
<evidence type="ECO:0000313" key="9">
    <source>
        <dbReference type="Proteomes" id="UP000383932"/>
    </source>
</evidence>
<evidence type="ECO:0000313" key="8">
    <source>
        <dbReference type="EMBL" id="KAB5594084.1"/>
    </source>
</evidence>
<dbReference type="GO" id="GO:0006508">
    <property type="term" value="P:proteolysis"/>
    <property type="evidence" value="ECO:0007669"/>
    <property type="project" value="UniProtKB-KW"/>
</dbReference>
<dbReference type="SUPFAM" id="SSF54001">
    <property type="entry name" value="Cysteine proteinases"/>
    <property type="match status" value="1"/>
</dbReference>
<keyword evidence="2" id="KW-0597">Phosphoprotein</keyword>
<proteinExistence type="inferred from homology"/>
<dbReference type="PANTHER" id="PTHR46896:SF3">
    <property type="entry name" value="FI06413P-RELATED"/>
    <property type="match status" value="1"/>
</dbReference>
<feature type="compositionally biased region" description="Low complexity" evidence="6">
    <location>
        <begin position="740"/>
        <end position="754"/>
    </location>
</feature>
<organism evidence="8 9">
    <name type="scientific">Ceratobasidium theobromae</name>
    <dbReference type="NCBI Taxonomy" id="1582974"/>
    <lineage>
        <taxon>Eukaryota</taxon>
        <taxon>Fungi</taxon>
        <taxon>Dikarya</taxon>
        <taxon>Basidiomycota</taxon>
        <taxon>Agaricomycotina</taxon>
        <taxon>Agaricomycetes</taxon>
        <taxon>Cantharellales</taxon>
        <taxon>Ceratobasidiaceae</taxon>
        <taxon>Ceratobasidium</taxon>
    </lineage>
</organism>